<dbReference type="EMBL" id="JAKEVY010000003">
    <property type="protein sequence ID" value="MCF1715298.1"/>
    <property type="molecule type" value="Genomic_DNA"/>
</dbReference>
<keyword evidence="2" id="KW-1185">Reference proteome</keyword>
<evidence type="ECO:0000313" key="2">
    <source>
        <dbReference type="Proteomes" id="UP001200145"/>
    </source>
</evidence>
<dbReference type="SUPFAM" id="SSF54593">
    <property type="entry name" value="Glyoxalase/Bleomycin resistance protein/Dihydroxybiphenyl dioxygenase"/>
    <property type="match status" value="1"/>
</dbReference>
<dbReference type="InterPro" id="IPR029068">
    <property type="entry name" value="Glyas_Bleomycin-R_OHBP_Dase"/>
</dbReference>
<protein>
    <submittedName>
        <fullName evidence="1">Glyoxalase</fullName>
    </submittedName>
</protein>
<dbReference type="RefSeq" id="WP_234866254.1">
    <property type="nucleotide sequence ID" value="NZ_JAKEVY010000003.1"/>
</dbReference>
<reference evidence="1 2" key="1">
    <citation type="submission" date="2022-01" db="EMBL/GenBank/DDBJ databases">
        <title>Flavihumibacter sp. nov., isolated from sediment of a river.</title>
        <authorList>
            <person name="Liu H."/>
        </authorList>
    </citation>
    <scope>NUCLEOTIDE SEQUENCE [LARGE SCALE GENOMIC DNA]</scope>
    <source>
        <strain evidence="1 2">RY-1</strain>
    </source>
</reference>
<comment type="caution">
    <text evidence="1">The sequence shown here is derived from an EMBL/GenBank/DDBJ whole genome shotgun (WGS) entry which is preliminary data.</text>
</comment>
<gene>
    <name evidence="1" type="ORF">L0U88_11730</name>
</gene>
<dbReference type="Proteomes" id="UP001200145">
    <property type="component" value="Unassembled WGS sequence"/>
</dbReference>
<dbReference type="Gene3D" id="3.10.180.10">
    <property type="entry name" value="2,3-Dihydroxybiphenyl 1,2-Dioxygenase, domain 1"/>
    <property type="match status" value="1"/>
</dbReference>
<evidence type="ECO:0000313" key="1">
    <source>
        <dbReference type="EMBL" id="MCF1715298.1"/>
    </source>
</evidence>
<accession>A0ABS9BJV7</accession>
<sequence length="123" mass="14620">MTDKVLSIRPFIGAKNFERSREFYRDLGFEEMVLEKNLCVYKLGNLSFYLQNAYVKDWIDNTMVFMEVADVESFYQELSQLNLPSKYPEVRLVPIRYNHWGDECFLHDPSGILWHFGTFKTTS</sequence>
<name>A0ABS9BJV7_9BACT</name>
<organism evidence="1 2">
    <name type="scientific">Flavihumibacter fluminis</name>
    <dbReference type="NCBI Taxonomy" id="2909236"/>
    <lineage>
        <taxon>Bacteria</taxon>
        <taxon>Pseudomonadati</taxon>
        <taxon>Bacteroidota</taxon>
        <taxon>Chitinophagia</taxon>
        <taxon>Chitinophagales</taxon>
        <taxon>Chitinophagaceae</taxon>
        <taxon>Flavihumibacter</taxon>
    </lineage>
</organism>
<proteinExistence type="predicted"/>